<dbReference type="Gene3D" id="3.40.50.620">
    <property type="entry name" value="HUPs"/>
    <property type="match status" value="1"/>
</dbReference>
<dbReference type="Pfam" id="PF02698">
    <property type="entry name" value="DUF218"/>
    <property type="match status" value="1"/>
</dbReference>
<keyword evidence="2" id="KW-0472">Membrane</keyword>
<dbReference type="PANTHER" id="PTHR30336">
    <property type="entry name" value="INNER MEMBRANE PROTEIN, PROBABLE PERMEASE"/>
    <property type="match status" value="1"/>
</dbReference>
<feature type="transmembrane region" description="Helical" evidence="2">
    <location>
        <begin position="53"/>
        <end position="75"/>
    </location>
</feature>
<dbReference type="InterPro" id="IPR014729">
    <property type="entry name" value="Rossmann-like_a/b/a_fold"/>
</dbReference>
<dbReference type="EMBL" id="CP000088">
    <property type="protein sequence ID" value="AAZ56358.1"/>
    <property type="molecule type" value="Genomic_DNA"/>
</dbReference>
<evidence type="ECO:0000259" key="3">
    <source>
        <dbReference type="Pfam" id="PF02698"/>
    </source>
</evidence>
<protein>
    <submittedName>
        <fullName evidence="4">Similar to Uncharacterized membrane protein</fullName>
    </submittedName>
</protein>
<dbReference type="AlphaFoldDB" id="Q47U24"/>
<dbReference type="InterPro" id="IPR051599">
    <property type="entry name" value="Cell_Envelope_Assoc"/>
</dbReference>
<feature type="domain" description="DUF218" evidence="3">
    <location>
        <begin position="92"/>
        <end position="210"/>
    </location>
</feature>
<dbReference type="InterPro" id="IPR003848">
    <property type="entry name" value="DUF218"/>
</dbReference>
<dbReference type="eggNOG" id="COG2949">
    <property type="taxonomic scope" value="Bacteria"/>
</dbReference>
<dbReference type="HOGENOM" id="CLU_051474_0_0_11"/>
<keyword evidence="2" id="KW-1133">Transmembrane helix</keyword>
<gene>
    <name evidence="4" type="ordered locus">Tfu_2325</name>
</gene>
<feature type="region of interest" description="Disordered" evidence="1">
    <location>
        <begin position="1"/>
        <end position="21"/>
    </location>
</feature>
<accession>Q47U24</accession>
<sequence>MRTKGTRGAAGRGRGTPPEERNIGAFLRITPVVTTVEQQRTTDNGGIAVRRGWVVAGAMLLLCAALAAPIGWLHLTTAADRYTLGEAPERPVALVLGAGVTPEGEPTRLLERRLETAAELYRSGRVEALLVSGDNSQEHYNETEVMYDYLVAAGVPAVKIARDYAGFSTWESCVRARAVFGVESVTVVTQTFHLPRAVALCRAAGLEVVGVGDPAWEDRAPAMLYGYAREVPASVKALFDMAVQPEPTFLGPQETAVEEALAAERSDEAG</sequence>
<evidence type="ECO:0000313" key="4">
    <source>
        <dbReference type="EMBL" id="AAZ56358.1"/>
    </source>
</evidence>
<name>Q47U24_THEFY</name>
<proteinExistence type="predicted"/>
<dbReference type="GO" id="GO:0005886">
    <property type="term" value="C:plasma membrane"/>
    <property type="evidence" value="ECO:0007669"/>
    <property type="project" value="TreeGrafter"/>
</dbReference>
<evidence type="ECO:0000256" key="1">
    <source>
        <dbReference type="SAM" id="MobiDB-lite"/>
    </source>
</evidence>
<dbReference type="STRING" id="269800.Tfu_2325"/>
<dbReference type="CDD" id="cd06259">
    <property type="entry name" value="YdcF-like"/>
    <property type="match status" value="1"/>
</dbReference>
<evidence type="ECO:0000256" key="2">
    <source>
        <dbReference type="SAM" id="Phobius"/>
    </source>
</evidence>
<organism evidence="4">
    <name type="scientific">Thermobifida fusca (strain YX)</name>
    <dbReference type="NCBI Taxonomy" id="269800"/>
    <lineage>
        <taxon>Bacteria</taxon>
        <taxon>Bacillati</taxon>
        <taxon>Actinomycetota</taxon>
        <taxon>Actinomycetes</taxon>
        <taxon>Streptosporangiales</taxon>
        <taxon>Nocardiopsidaceae</taxon>
        <taxon>Thermobifida</taxon>
    </lineage>
</organism>
<dbReference type="KEGG" id="tfu:Tfu_2325"/>
<keyword evidence="2" id="KW-0812">Transmembrane</keyword>
<reference evidence="4" key="1">
    <citation type="submission" date="2005-07" db="EMBL/GenBank/DDBJ databases">
        <title>Complete sequence of Thermobifida fusca YX.</title>
        <authorList>
            <consortium name="US DOE Joint Genome Institute"/>
            <person name="Copeland A."/>
            <person name="Lucas S."/>
            <person name="Lapidus A."/>
            <person name="Barry K."/>
            <person name="Detter J.C."/>
            <person name="Glavina T."/>
            <person name="Hammon N."/>
            <person name="Israni S."/>
            <person name="Pitluck S."/>
            <person name="Di Bartolo G."/>
            <person name="Chain P."/>
            <person name="Schmutz J."/>
            <person name="Larimer F."/>
            <person name="Land M."/>
            <person name="Lykidis A."/>
            <person name="Richardson P."/>
        </authorList>
    </citation>
    <scope>NUCLEOTIDE SEQUENCE</scope>
    <source>
        <strain evidence="4">YX</strain>
    </source>
</reference>
<dbReference type="PANTHER" id="PTHR30336:SF6">
    <property type="entry name" value="INTEGRAL MEMBRANE PROTEIN"/>
    <property type="match status" value="1"/>
</dbReference>